<gene>
    <name evidence="4" type="ORF">QJ043_01170</name>
</gene>
<dbReference type="PRINTS" id="PR00455">
    <property type="entry name" value="HTHTETR"/>
</dbReference>
<organism evidence="4 5">
    <name type="scientific">Kribbibacterium absianum</name>
    <dbReference type="NCBI Taxonomy" id="3044210"/>
    <lineage>
        <taxon>Bacteria</taxon>
        <taxon>Bacillati</taxon>
        <taxon>Actinomycetota</taxon>
        <taxon>Coriobacteriia</taxon>
        <taxon>Coriobacteriales</taxon>
        <taxon>Kribbibacteriaceae</taxon>
        <taxon>Kribbibacterium</taxon>
    </lineage>
</organism>
<evidence type="ECO:0000313" key="4">
    <source>
        <dbReference type="EMBL" id="MDJ1128698.1"/>
    </source>
</evidence>
<accession>A0ABT6ZJJ5</accession>
<name>A0ABT6ZJJ5_9ACTN</name>
<dbReference type="SUPFAM" id="SSF46689">
    <property type="entry name" value="Homeodomain-like"/>
    <property type="match status" value="1"/>
</dbReference>
<dbReference type="InterPro" id="IPR050109">
    <property type="entry name" value="HTH-type_TetR-like_transc_reg"/>
</dbReference>
<dbReference type="Proteomes" id="UP001431693">
    <property type="component" value="Unassembled WGS sequence"/>
</dbReference>
<evidence type="ECO:0000256" key="2">
    <source>
        <dbReference type="PROSITE-ProRule" id="PRU00335"/>
    </source>
</evidence>
<dbReference type="InterPro" id="IPR009057">
    <property type="entry name" value="Homeodomain-like_sf"/>
</dbReference>
<dbReference type="Gene3D" id="1.10.357.10">
    <property type="entry name" value="Tetracycline Repressor, domain 2"/>
    <property type="match status" value="1"/>
</dbReference>
<reference evidence="4" key="1">
    <citation type="submission" date="2023-05" db="EMBL/GenBank/DDBJ databases">
        <title>[olsenella] sp. nov., isolated from a pig farm feces dump.</title>
        <authorList>
            <person name="Chang Y.-H."/>
        </authorList>
    </citation>
    <scope>NUCLEOTIDE SEQUENCE</scope>
    <source>
        <strain evidence="4">YH-ols2217</strain>
    </source>
</reference>
<keyword evidence="1 2" id="KW-0238">DNA-binding</keyword>
<dbReference type="Pfam" id="PF00440">
    <property type="entry name" value="TetR_N"/>
    <property type="match status" value="1"/>
</dbReference>
<evidence type="ECO:0000313" key="5">
    <source>
        <dbReference type="Proteomes" id="UP001431693"/>
    </source>
</evidence>
<keyword evidence="5" id="KW-1185">Reference proteome</keyword>
<proteinExistence type="predicted"/>
<evidence type="ECO:0000256" key="1">
    <source>
        <dbReference type="ARBA" id="ARBA00023125"/>
    </source>
</evidence>
<dbReference type="PANTHER" id="PTHR30055">
    <property type="entry name" value="HTH-TYPE TRANSCRIPTIONAL REGULATOR RUTR"/>
    <property type="match status" value="1"/>
</dbReference>
<sequence>MADARTQHAREDADARCAQIVSAARALYEERGLSSVSVGDITAAVGVTRSLFYHYFPNQGAVTSAVLDAYVSEYVEKLAAWNARRRPGDIEHALTTVVGLLRQEMFEDNPFHEAIVSTENASLYLQLIQRVADHTATYLIDTTVQDYASLHPVAIDHLYETFYLLIVGLIGLLRAHPDLDDGVVADLIAQTLHMDRNSEREDNHAV</sequence>
<comment type="caution">
    <text evidence="4">The sequence shown here is derived from an EMBL/GenBank/DDBJ whole genome shotgun (WGS) entry which is preliminary data.</text>
</comment>
<dbReference type="PROSITE" id="PS50977">
    <property type="entry name" value="HTH_TETR_2"/>
    <property type="match status" value="1"/>
</dbReference>
<feature type="domain" description="HTH tetR-type" evidence="3">
    <location>
        <begin position="14"/>
        <end position="74"/>
    </location>
</feature>
<protein>
    <submittedName>
        <fullName evidence="4">Helix-turn-helix domain-containing protein</fullName>
    </submittedName>
</protein>
<dbReference type="InterPro" id="IPR001647">
    <property type="entry name" value="HTH_TetR"/>
</dbReference>
<dbReference type="PANTHER" id="PTHR30055:SF226">
    <property type="entry name" value="HTH-TYPE TRANSCRIPTIONAL REGULATOR PKSA"/>
    <property type="match status" value="1"/>
</dbReference>
<dbReference type="EMBL" id="JASJEX010000001">
    <property type="protein sequence ID" value="MDJ1128698.1"/>
    <property type="molecule type" value="Genomic_DNA"/>
</dbReference>
<dbReference type="RefSeq" id="WP_283712339.1">
    <property type="nucleotide sequence ID" value="NZ_JASJEW010000001.1"/>
</dbReference>
<feature type="DNA-binding region" description="H-T-H motif" evidence="2">
    <location>
        <begin position="37"/>
        <end position="56"/>
    </location>
</feature>
<evidence type="ECO:0000259" key="3">
    <source>
        <dbReference type="PROSITE" id="PS50977"/>
    </source>
</evidence>